<keyword evidence="3" id="KW-1185">Reference proteome</keyword>
<evidence type="ECO:0000313" key="2">
    <source>
        <dbReference type="EMBL" id="ASJ70934.1"/>
    </source>
</evidence>
<organism evidence="2 3">
    <name type="scientific">Granulosicoccus antarcticus IMCC3135</name>
    <dbReference type="NCBI Taxonomy" id="1192854"/>
    <lineage>
        <taxon>Bacteria</taxon>
        <taxon>Pseudomonadati</taxon>
        <taxon>Pseudomonadota</taxon>
        <taxon>Gammaproteobacteria</taxon>
        <taxon>Chromatiales</taxon>
        <taxon>Granulosicoccaceae</taxon>
        <taxon>Granulosicoccus</taxon>
    </lineage>
</organism>
<protein>
    <recommendedName>
        <fullName evidence="1">HTH cro/C1-type domain-containing protein</fullName>
    </recommendedName>
</protein>
<dbReference type="PROSITE" id="PS50943">
    <property type="entry name" value="HTH_CROC1"/>
    <property type="match status" value="1"/>
</dbReference>
<dbReference type="CDD" id="cd00093">
    <property type="entry name" value="HTH_XRE"/>
    <property type="match status" value="1"/>
</dbReference>
<dbReference type="OrthoDB" id="7365273at2"/>
<proteinExistence type="predicted"/>
<accession>A0A2Z2NUZ6</accession>
<reference evidence="2 3" key="1">
    <citation type="submission" date="2016-12" db="EMBL/GenBank/DDBJ databases">
        <authorList>
            <person name="Song W.-J."/>
            <person name="Kurnit D.M."/>
        </authorList>
    </citation>
    <scope>NUCLEOTIDE SEQUENCE [LARGE SCALE GENOMIC DNA]</scope>
    <source>
        <strain evidence="2 3">IMCC3135</strain>
    </source>
</reference>
<dbReference type="Proteomes" id="UP000250079">
    <property type="component" value="Chromosome"/>
</dbReference>
<name>A0A2Z2NUZ6_9GAMM</name>
<dbReference type="SUPFAM" id="SSF47413">
    <property type="entry name" value="lambda repressor-like DNA-binding domains"/>
    <property type="match status" value="1"/>
</dbReference>
<evidence type="ECO:0000259" key="1">
    <source>
        <dbReference type="PROSITE" id="PS50943"/>
    </source>
</evidence>
<dbReference type="EMBL" id="CP018632">
    <property type="protein sequence ID" value="ASJ70934.1"/>
    <property type="molecule type" value="Genomic_DNA"/>
</dbReference>
<dbReference type="GO" id="GO:0003677">
    <property type="term" value="F:DNA binding"/>
    <property type="evidence" value="ECO:0007669"/>
    <property type="project" value="InterPro"/>
</dbReference>
<dbReference type="RefSeq" id="WP_088916427.1">
    <property type="nucleotide sequence ID" value="NZ_CP018632.1"/>
</dbReference>
<dbReference type="Gene3D" id="1.10.260.40">
    <property type="entry name" value="lambda repressor-like DNA-binding domains"/>
    <property type="match status" value="1"/>
</dbReference>
<dbReference type="Pfam" id="PF01381">
    <property type="entry name" value="HTH_3"/>
    <property type="match status" value="1"/>
</dbReference>
<feature type="domain" description="HTH cro/C1-type" evidence="1">
    <location>
        <begin position="23"/>
        <end position="55"/>
    </location>
</feature>
<dbReference type="InterPro" id="IPR010982">
    <property type="entry name" value="Lambda_DNA-bd_dom_sf"/>
</dbReference>
<dbReference type="InterPro" id="IPR001387">
    <property type="entry name" value="Cro/C1-type_HTH"/>
</dbReference>
<sequence length="98" mass="10886">MTTNEGTYTAFTHETVLLLGQMIKLARIQRGMSESDLAVRANMARGMLQKIERGNMDVPVGCFFEASTLVGLKLFETDDIERLREHRARIVGKIAASG</sequence>
<dbReference type="AlphaFoldDB" id="A0A2Z2NUZ6"/>
<dbReference type="KEGG" id="gai:IMCC3135_04105"/>
<gene>
    <name evidence="2" type="ORF">IMCC3135_04105</name>
</gene>
<evidence type="ECO:0000313" key="3">
    <source>
        <dbReference type="Proteomes" id="UP000250079"/>
    </source>
</evidence>